<comment type="caution">
    <text evidence="2">The sequence shown here is derived from an EMBL/GenBank/DDBJ whole genome shotgun (WGS) entry which is preliminary data.</text>
</comment>
<keyword evidence="1" id="KW-0812">Transmembrane</keyword>
<dbReference type="GO" id="GO:0032259">
    <property type="term" value="P:methylation"/>
    <property type="evidence" value="ECO:0007669"/>
    <property type="project" value="UniProtKB-KW"/>
</dbReference>
<protein>
    <submittedName>
        <fullName evidence="2">Putative methyltransferase PMT18</fullName>
    </submittedName>
</protein>
<evidence type="ECO:0000256" key="1">
    <source>
        <dbReference type="SAM" id="Phobius"/>
    </source>
</evidence>
<dbReference type="Proteomes" id="UP000250321">
    <property type="component" value="Unassembled WGS sequence"/>
</dbReference>
<sequence>MARDYTGGSPKHHHLESKKKRLTWIFGVSALCVVCYMLGAWQTTPSPVNRSELYQRVAIIKWISTNPRQSKSSQHATWPTVNTLPAKILKGEEI</sequence>
<proteinExistence type="predicted"/>
<feature type="transmembrane region" description="Helical" evidence="1">
    <location>
        <begin position="21"/>
        <end position="41"/>
    </location>
</feature>
<evidence type="ECO:0000313" key="2">
    <source>
        <dbReference type="EMBL" id="PQP98729.1"/>
    </source>
</evidence>
<keyword evidence="1" id="KW-1133">Transmembrane helix</keyword>
<dbReference type="EMBL" id="PJQY01001873">
    <property type="protein sequence ID" value="PQP98729.1"/>
    <property type="molecule type" value="Genomic_DNA"/>
</dbReference>
<keyword evidence="1" id="KW-0472">Membrane</keyword>
<evidence type="ECO:0000313" key="3">
    <source>
        <dbReference type="Proteomes" id="UP000250321"/>
    </source>
</evidence>
<dbReference type="STRING" id="2094558.A0A314Y0E0"/>
<dbReference type="GO" id="GO:0008168">
    <property type="term" value="F:methyltransferase activity"/>
    <property type="evidence" value="ECO:0007669"/>
    <property type="project" value="UniProtKB-KW"/>
</dbReference>
<dbReference type="AlphaFoldDB" id="A0A314Y0E0"/>
<reference evidence="2 3" key="1">
    <citation type="submission" date="2018-02" db="EMBL/GenBank/DDBJ databases">
        <title>Draft genome of wild Prunus yedoensis var. nudiflora.</title>
        <authorList>
            <person name="Baek S."/>
            <person name="Kim J.-H."/>
            <person name="Choi K."/>
            <person name="Kim G.-B."/>
            <person name="Cho A."/>
            <person name="Jang H."/>
            <person name="Shin C.-H."/>
            <person name="Yu H.-J."/>
            <person name="Mun J.-H."/>
        </authorList>
    </citation>
    <scope>NUCLEOTIDE SEQUENCE [LARGE SCALE GENOMIC DNA]</scope>
    <source>
        <strain evidence="3">cv. Jeju island</strain>
        <tissue evidence="2">Leaf</tissue>
    </source>
</reference>
<accession>A0A314Y0E0</accession>
<name>A0A314Y0E0_PRUYE</name>
<keyword evidence="3" id="KW-1185">Reference proteome</keyword>
<gene>
    <name evidence="2" type="ORF">Pyn_40463</name>
</gene>
<organism evidence="2 3">
    <name type="scientific">Prunus yedoensis var. nudiflora</name>
    <dbReference type="NCBI Taxonomy" id="2094558"/>
    <lineage>
        <taxon>Eukaryota</taxon>
        <taxon>Viridiplantae</taxon>
        <taxon>Streptophyta</taxon>
        <taxon>Embryophyta</taxon>
        <taxon>Tracheophyta</taxon>
        <taxon>Spermatophyta</taxon>
        <taxon>Magnoliopsida</taxon>
        <taxon>eudicotyledons</taxon>
        <taxon>Gunneridae</taxon>
        <taxon>Pentapetalae</taxon>
        <taxon>rosids</taxon>
        <taxon>fabids</taxon>
        <taxon>Rosales</taxon>
        <taxon>Rosaceae</taxon>
        <taxon>Amygdaloideae</taxon>
        <taxon>Amygdaleae</taxon>
        <taxon>Prunus</taxon>
    </lineage>
</organism>
<keyword evidence="2" id="KW-0489">Methyltransferase</keyword>
<keyword evidence="2" id="KW-0808">Transferase</keyword>